<evidence type="ECO:0000313" key="2">
    <source>
        <dbReference type="EMBL" id="XCJ15720.1"/>
    </source>
</evidence>
<dbReference type="InterPro" id="IPR016477">
    <property type="entry name" value="Fructo-/Ketosamine-3-kinase"/>
</dbReference>
<dbReference type="Gene3D" id="3.90.1200.10">
    <property type="match status" value="1"/>
</dbReference>
<dbReference type="RefSeq" id="WP_353947514.1">
    <property type="nucleotide sequence ID" value="NZ_CP159510.1"/>
</dbReference>
<protein>
    <submittedName>
        <fullName evidence="2">Fructosamine kinase family protein</fullName>
    </submittedName>
</protein>
<dbReference type="PANTHER" id="PTHR12149:SF8">
    <property type="entry name" value="PROTEIN-RIBULOSAMINE 3-KINASE"/>
    <property type="match status" value="1"/>
</dbReference>
<organism evidence="2">
    <name type="scientific">Sporolactobacillus sp. Y61</name>
    <dbReference type="NCBI Taxonomy" id="3160863"/>
    <lineage>
        <taxon>Bacteria</taxon>
        <taxon>Bacillati</taxon>
        <taxon>Bacillota</taxon>
        <taxon>Bacilli</taxon>
        <taxon>Bacillales</taxon>
        <taxon>Sporolactobacillaceae</taxon>
        <taxon>Sporolactobacillus</taxon>
    </lineage>
</organism>
<proteinExistence type="inferred from homology"/>
<dbReference type="PIRSF" id="PIRSF006221">
    <property type="entry name" value="Ketosamine-3-kinase"/>
    <property type="match status" value="1"/>
</dbReference>
<sequence length="285" mass="31914">MDPNWISKLPLKDIRSVTRIGGGDVNQAYRVDTGRESYFLLVQPNHPQSFYDSEIAGLKAFKEAGVQAPQVIKSGQIHGDAYLLLNYLERGTGSQSDLGKLVAHLHQHRSPNGKFGFDYPYSGTSISFNNDWTDSWTELFVTRRLDVLASALQKKGLWTGQEERLYKESRACIVSELARHPSQPVLLHGDLWGGNYMFTADGSPALIDPAALYGDRELDIGVTTVFGGFTSEFYRAYAASCPFDEGYEKRLAFYQLYYLMVHLDKFGLGYAGSVLAMLNKIIKEN</sequence>
<reference evidence="2" key="1">
    <citation type="submission" date="2024-06" db="EMBL/GenBank/DDBJ databases">
        <authorList>
            <person name="Fan A."/>
            <person name="Zhang F.Y."/>
            <person name="Zhang L."/>
        </authorList>
    </citation>
    <scope>NUCLEOTIDE SEQUENCE</scope>
    <source>
        <strain evidence="2">Y61</strain>
    </source>
</reference>
<dbReference type="SUPFAM" id="SSF56112">
    <property type="entry name" value="Protein kinase-like (PK-like)"/>
    <property type="match status" value="1"/>
</dbReference>
<dbReference type="AlphaFoldDB" id="A0AAU8IBY8"/>
<dbReference type="GO" id="GO:0016301">
    <property type="term" value="F:kinase activity"/>
    <property type="evidence" value="ECO:0007669"/>
    <property type="project" value="UniProtKB-UniRule"/>
</dbReference>
<dbReference type="EMBL" id="CP159510">
    <property type="protein sequence ID" value="XCJ15720.1"/>
    <property type="molecule type" value="Genomic_DNA"/>
</dbReference>
<keyword evidence="1 2" id="KW-0418">Kinase</keyword>
<dbReference type="Gene3D" id="3.30.200.20">
    <property type="entry name" value="Phosphorylase Kinase, domain 1"/>
    <property type="match status" value="1"/>
</dbReference>
<evidence type="ECO:0000256" key="1">
    <source>
        <dbReference type="PIRNR" id="PIRNR006221"/>
    </source>
</evidence>
<keyword evidence="1" id="KW-0808">Transferase</keyword>
<gene>
    <name evidence="2" type="ORF">ABNN70_08235</name>
</gene>
<name>A0AAU8IBY8_9BACL</name>
<accession>A0AAU8IBY8</accession>
<dbReference type="InterPro" id="IPR011009">
    <property type="entry name" value="Kinase-like_dom_sf"/>
</dbReference>
<comment type="similarity">
    <text evidence="1">Belongs to the fructosamine kinase family.</text>
</comment>
<dbReference type="Pfam" id="PF03881">
    <property type="entry name" value="Fructosamin_kin"/>
    <property type="match status" value="1"/>
</dbReference>
<dbReference type="PANTHER" id="PTHR12149">
    <property type="entry name" value="FRUCTOSAMINE 3 KINASE-RELATED PROTEIN"/>
    <property type="match status" value="1"/>
</dbReference>